<dbReference type="EMBL" id="JARKIF010000023">
    <property type="protein sequence ID" value="KAJ7615847.1"/>
    <property type="molecule type" value="Genomic_DNA"/>
</dbReference>
<name>A0AAD7BAQ2_9AGAR</name>
<accession>A0AAD7BAQ2</accession>
<evidence type="ECO:0000313" key="3">
    <source>
        <dbReference type="Proteomes" id="UP001221142"/>
    </source>
</evidence>
<organism evidence="2 3">
    <name type="scientific">Roridomyces roridus</name>
    <dbReference type="NCBI Taxonomy" id="1738132"/>
    <lineage>
        <taxon>Eukaryota</taxon>
        <taxon>Fungi</taxon>
        <taxon>Dikarya</taxon>
        <taxon>Basidiomycota</taxon>
        <taxon>Agaricomycotina</taxon>
        <taxon>Agaricomycetes</taxon>
        <taxon>Agaricomycetidae</taxon>
        <taxon>Agaricales</taxon>
        <taxon>Marasmiineae</taxon>
        <taxon>Mycenaceae</taxon>
        <taxon>Roridomyces</taxon>
    </lineage>
</organism>
<evidence type="ECO:0000313" key="2">
    <source>
        <dbReference type="EMBL" id="KAJ7615847.1"/>
    </source>
</evidence>
<dbReference type="InterPro" id="IPR032675">
    <property type="entry name" value="LRR_dom_sf"/>
</dbReference>
<dbReference type="Gene3D" id="3.80.10.10">
    <property type="entry name" value="Ribonuclease Inhibitor"/>
    <property type="match status" value="1"/>
</dbReference>
<dbReference type="Proteomes" id="UP001221142">
    <property type="component" value="Unassembled WGS sequence"/>
</dbReference>
<gene>
    <name evidence="2" type="ORF">FB45DRAFT_234518</name>
</gene>
<dbReference type="SUPFAM" id="SSF52047">
    <property type="entry name" value="RNI-like"/>
    <property type="match status" value="1"/>
</dbReference>
<feature type="coiled-coil region" evidence="1">
    <location>
        <begin position="38"/>
        <end position="65"/>
    </location>
</feature>
<comment type="caution">
    <text evidence="2">The sequence shown here is derived from an EMBL/GenBank/DDBJ whole genome shotgun (WGS) entry which is preliminary data.</text>
</comment>
<evidence type="ECO:0008006" key="4">
    <source>
        <dbReference type="Google" id="ProtNLM"/>
    </source>
</evidence>
<evidence type="ECO:0000256" key="1">
    <source>
        <dbReference type="SAM" id="Coils"/>
    </source>
</evidence>
<protein>
    <recommendedName>
        <fullName evidence="4">F-box domain-containing protein</fullName>
    </recommendedName>
</protein>
<proteinExistence type="predicted"/>
<reference evidence="2" key="1">
    <citation type="submission" date="2023-03" db="EMBL/GenBank/DDBJ databases">
        <title>Massive genome expansion in bonnet fungi (Mycena s.s.) driven by repeated elements and novel gene families across ecological guilds.</title>
        <authorList>
            <consortium name="Lawrence Berkeley National Laboratory"/>
            <person name="Harder C.B."/>
            <person name="Miyauchi S."/>
            <person name="Viragh M."/>
            <person name="Kuo A."/>
            <person name="Thoen E."/>
            <person name="Andreopoulos B."/>
            <person name="Lu D."/>
            <person name="Skrede I."/>
            <person name="Drula E."/>
            <person name="Henrissat B."/>
            <person name="Morin E."/>
            <person name="Kohler A."/>
            <person name="Barry K."/>
            <person name="LaButti K."/>
            <person name="Morin E."/>
            <person name="Salamov A."/>
            <person name="Lipzen A."/>
            <person name="Mereny Z."/>
            <person name="Hegedus B."/>
            <person name="Baldrian P."/>
            <person name="Stursova M."/>
            <person name="Weitz H."/>
            <person name="Taylor A."/>
            <person name="Grigoriev I.V."/>
            <person name="Nagy L.G."/>
            <person name="Martin F."/>
            <person name="Kauserud H."/>
        </authorList>
    </citation>
    <scope>NUCLEOTIDE SEQUENCE</scope>
    <source>
        <strain evidence="2">9284</strain>
    </source>
</reference>
<dbReference type="AlphaFoldDB" id="A0AAD7BAQ2"/>
<keyword evidence="1" id="KW-0175">Coiled coil</keyword>
<keyword evidence="3" id="KW-1185">Reference proteome</keyword>
<sequence>MNVERESPFQKSLYTNDVLSDAECGRMRHFLTGPEAEAASLTQQINRLQSQLDELSAKRDSLHQFIDAHLALVSPFRRLPEDLVREIFVACLPSKENATLRASDAPMLLCHITRYWRNLALSTPRLWTSLHIFCPPAMVDSTMVQRINDTADAWLSRSGSLPLSLSLVQGPSFFPPTDNLLVDSHRSACTMLLQTLVKFAARWGSVRLRIADAFDLTPLTQVVPEDVQMLRSAAIDYWDNLDMPFLAAHGLTTLSLRVSELPAIASIHWESLLHLTLSMSNDGHDETSGSHDVLPVLRQCSRLETLNVDFDYFSMHAHQSPPAQQPPCDLPHLRRLSVLGSGWNLLRNIHTPELRYLSCVLDRVSHLDTTPNPLLRLLSSSTHLECLCLDMIAFTGAALMDLLRAIPTLRDLTLRGEPLTSHDQQLAPPQRDSTVVPMLTPIATHPEATSTICPRLERLKLLNYQALSDEDLLAFVLARTVDNSNLDSDSDSSPIARLSELAVQFNRWSQVDILPSLTQQIAHGLKIHLGYLPKPKFDEYSVAKENDSSYVWNPSDRMWEMQEDNGAWYGPE</sequence>